<dbReference type="InterPro" id="IPR015300">
    <property type="entry name" value="DNA-bd_pseudobarrel_sf"/>
</dbReference>
<feature type="region of interest" description="Disordered" evidence="6">
    <location>
        <begin position="335"/>
        <end position="355"/>
    </location>
</feature>
<dbReference type="InterPro" id="IPR029058">
    <property type="entry name" value="AB_hydrolase_fold"/>
</dbReference>
<dbReference type="GO" id="GO:0005634">
    <property type="term" value="C:nucleus"/>
    <property type="evidence" value="ECO:0007669"/>
    <property type="project" value="UniProtKB-SubCell"/>
</dbReference>
<evidence type="ECO:0000256" key="5">
    <source>
        <dbReference type="ARBA" id="ARBA00023242"/>
    </source>
</evidence>
<dbReference type="SUPFAM" id="SSF53474">
    <property type="entry name" value="alpha/beta-Hydrolases"/>
    <property type="match status" value="1"/>
</dbReference>
<feature type="domain" description="TF-B3" evidence="7">
    <location>
        <begin position="443"/>
        <end position="535"/>
    </location>
</feature>
<keyword evidence="2" id="KW-0805">Transcription regulation</keyword>
<dbReference type="InterPro" id="IPR003340">
    <property type="entry name" value="B3_DNA-bd"/>
</dbReference>
<evidence type="ECO:0000256" key="6">
    <source>
        <dbReference type="SAM" id="MobiDB-lite"/>
    </source>
</evidence>
<keyword evidence="4" id="KW-0804">Transcription</keyword>
<dbReference type="CDD" id="cd10017">
    <property type="entry name" value="B3_DNA"/>
    <property type="match status" value="1"/>
</dbReference>
<accession>A0A4S4DSZ3</accession>
<name>A0A4S4DSZ3_CAMSN</name>
<evidence type="ECO:0000256" key="3">
    <source>
        <dbReference type="ARBA" id="ARBA00023125"/>
    </source>
</evidence>
<dbReference type="Pfam" id="PF05705">
    <property type="entry name" value="DUF829"/>
    <property type="match status" value="1"/>
</dbReference>
<protein>
    <recommendedName>
        <fullName evidence="7">TF-B3 domain-containing protein</fullName>
    </recommendedName>
</protein>
<keyword evidence="5" id="KW-0539">Nucleus</keyword>
<dbReference type="Proteomes" id="UP000306102">
    <property type="component" value="Unassembled WGS sequence"/>
</dbReference>
<dbReference type="SUPFAM" id="SSF101936">
    <property type="entry name" value="DNA-binding pseudobarrel domain"/>
    <property type="match status" value="1"/>
</dbReference>
<dbReference type="InterPro" id="IPR008547">
    <property type="entry name" value="DUF829_TMEM53"/>
</dbReference>
<reference evidence="8 9" key="1">
    <citation type="journal article" date="2018" name="Proc. Natl. Acad. Sci. U.S.A.">
        <title>Draft genome sequence of Camellia sinensis var. sinensis provides insights into the evolution of the tea genome and tea quality.</title>
        <authorList>
            <person name="Wei C."/>
            <person name="Yang H."/>
            <person name="Wang S."/>
            <person name="Zhao J."/>
            <person name="Liu C."/>
            <person name="Gao L."/>
            <person name="Xia E."/>
            <person name="Lu Y."/>
            <person name="Tai Y."/>
            <person name="She G."/>
            <person name="Sun J."/>
            <person name="Cao H."/>
            <person name="Tong W."/>
            <person name="Gao Q."/>
            <person name="Li Y."/>
            <person name="Deng W."/>
            <person name="Jiang X."/>
            <person name="Wang W."/>
            <person name="Chen Q."/>
            <person name="Zhang S."/>
            <person name="Li H."/>
            <person name="Wu J."/>
            <person name="Wang P."/>
            <person name="Li P."/>
            <person name="Shi C."/>
            <person name="Zheng F."/>
            <person name="Jian J."/>
            <person name="Huang B."/>
            <person name="Shan D."/>
            <person name="Shi M."/>
            <person name="Fang C."/>
            <person name="Yue Y."/>
            <person name="Li F."/>
            <person name="Li D."/>
            <person name="Wei S."/>
            <person name="Han B."/>
            <person name="Jiang C."/>
            <person name="Yin Y."/>
            <person name="Xia T."/>
            <person name="Zhang Z."/>
            <person name="Bennetzen J.L."/>
            <person name="Zhao S."/>
            <person name="Wan X."/>
        </authorList>
    </citation>
    <scope>NUCLEOTIDE SEQUENCE [LARGE SCALE GENOMIC DNA]</scope>
    <source>
        <strain evidence="9">cv. Shuchazao</strain>
        <tissue evidence="8">Leaf</tissue>
    </source>
</reference>
<dbReference type="EMBL" id="SDRB02010555">
    <property type="protein sequence ID" value="THG05805.1"/>
    <property type="molecule type" value="Genomic_DNA"/>
</dbReference>
<dbReference type="AlphaFoldDB" id="A0A4S4DSZ3"/>
<evidence type="ECO:0000256" key="4">
    <source>
        <dbReference type="ARBA" id="ARBA00023163"/>
    </source>
</evidence>
<dbReference type="Gene3D" id="3.40.50.1820">
    <property type="entry name" value="alpha/beta hydrolase"/>
    <property type="match status" value="1"/>
</dbReference>
<evidence type="ECO:0000313" key="8">
    <source>
        <dbReference type="EMBL" id="THG05805.1"/>
    </source>
</evidence>
<dbReference type="Pfam" id="PF02362">
    <property type="entry name" value="B3"/>
    <property type="match status" value="1"/>
</dbReference>
<dbReference type="Gene3D" id="2.40.330.10">
    <property type="entry name" value="DNA-binding pseudobarrel domain"/>
    <property type="match status" value="1"/>
</dbReference>
<proteinExistence type="predicted"/>
<dbReference type="PROSITE" id="PS50863">
    <property type="entry name" value="B3"/>
    <property type="match status" value="1"/>
</dbReference>
<dbReference type="PANTHER" id="PTHR12265">
    <property type="entry name" value="TRANSMEMBRANE PROTEIN 53"/>
    <property type="match status" value="1"/>
</dbReference>
<comment type="subcellular location">
    <subcellularLocation>
        <location evidence="1">Nucleus</location>
    </subcellularLocation>
</comment>
<dbReference type="GO" id="GO:0003677">
    <property type="term" value="F:DNA binding"/>
    <property type="evidence" value="ECO:0007669"/>
    <property type="project" value="UniProtKB-KW"/>
</dbReference>
<evidence type="ECO:0000259" key="7">
    <source>
        <dbReference type="PROSITE" id="PS50863"/>
    </source>
</evidence>
<keyword evidence="9" id="KW-1185">Reference proteome</keyword>
<comment type="caution">
    <text evidence="8">The sequence shown here is derived from an EMBL/GenBank/DDBJ whole genome shotgun (WGS) entry which is preliminary data.</text>
</comment>
<keyword evidence="3" id="KW-0238">DNA-binding</keyword>
<evidence type="ECO:0000256" key="2">
    <source>
        <dbReference type="ARBA" id="ARBA00023015"/>
    </source>
</evidence>
<dbReference type="SMART" id="SM01019">
    <property type="entry name" value="B3"/>
    <property type="match status" value="1"/>
</dbReference>
<dbReference type="PANTHER" id="PTHR12265:SF9">
    <property type="entry name" value="DUF829 DOMAIN PROTEIN"/>
    <property type="match status" value="1"/>
</dbReference>
<sequence>MLSNGGGGRFYWARNQSFYTGKLKGIVVIFAWVSIQEIHLKNYVNLYSSLGWNSLVCLSDFLNPFFPERATSLAFAVLNELVEELKIRPCPLVLAAFSGGSKACMYKIFQVIEGACEAQLSQDDTQLIRNCISGHIYDSSPVDFTSDLGAQFTLHPTIRRIPGSAKLVSLIAKGVGSGLDALFLTRFGSHRTEYWQTLYSSVSLGGPFLILCSENDDLAPYSVICSFAQRLQDLGGNVKLVKWNGSPHVGHYKHHPIQYRAAVTELLEHAVSVYSQKIQGLGERSAMEGMHDQISELICDLQNAAVNSNQSFRRVAQGPNDHFFLPSSAEYSSSKEFGSLQDEQKGPAHSPNPPSMSAHTLLGQILFDACVPKNIEGKKLMEMEKELLSTAKRPKQVVCNRCGKPRRERAIVDVFNDDSEANSCVMNRVQEVRANLDSQFPNFVKLMIRSNVTVGFLLNFPRHFCEMYMPRYDATVVLVDGSEEGEYQAKYLFGKNSLSAGWRFFSNAHKLNVGDALVFQLIKHCTFKVYVIRTNELDEVDGAIALLHLKADTTYNCDNHIETCYKDKEKHLKPLPSDNVEENIQKIF</sequence>
<evidence type="ECO:0000313" key="9">
    <source>
        <dbReference type="Proteomes" id="UP000306102"/>
    </source>
</evidence>
<evidence type="ECO:0000256" key="1">
    <source>
        <dbReference type="ARBA" id="ARBA00004123"/>
    </source>
</evidence>
<gene>
    <name evidence="8" type="ORF">TEA_026416</name>
</gene>
<organism evidence="8 9">
    <name type="scientific">Camellia sinensis var. sinensis</name>
    <name type="common">China tea</name>
    <dbReference type="NCBI Taxonomy" id="542762"/>
    <lineage>
        <taxon>Eukaryota</taxon>
        <taxon>Viridiplantae</taxon>
        <taxon>Streptophyta</taxon>
        <taxon>Embryophyta</taxon>
        <taxon>Tracheophyta</taxon>
        <taxon>Spermatophyta</taxon>
        <taxon>Magnoliopsida</taxon>
        <taxon>eudicotyledons</taxon>
        <taxon>Gunneridae</taxon>
        <taxon>Pentapetalae</taxon>
        <taxon>asterids</taxon>
        <taxon>Ericales</taxon>
        <taxon>Theaceae</taxon>
        <taxon>Camellia</taxon>
    </lineage>
</organism>